<accession>A0A1I6GL87</accession>
<gene>
    <name evidence="3" type="ORF">SAMN04488005_1827</name>
</gene>
<keyword evidence="2" id="KW-0349">Heme</keyword>
<dbReference type="GO" id="GO:0016705">
    <property type="term" value="F:oxidoreductase activity, acting on paired donors, with incorporation or reduction of molecular oxygen"/>
    <property type="evidence" value="ECO:0007669"/>
    <property type="project" value="InterPro"/>
</dbReference>
<dbReference type="InterPro" id="IPR017972">
    <property type="entry name" value="Cyt_P450_CS"/>
</dbReference>
<dbReference type="SUPFAM" id="SSF48264">
    <property type="entry name" value="Cytochrome P450"/>
    <property type="match status" value="1"/>
</dbReference>
<name>A0A1I6GL87_9RHOB</name>
<dbReference type="InterPro" id="IPR002397">
    <property type="entry name" value="Cyt_P450_B"/>
</dbReference>
<dbReference type="PANTHER" id="PTHR46696:SF6">
    <property type="entry name" value="P450, PUTATIVE (EUROFUNG)-RELATED"/>
    <property type="match status" value="1"/>
</dbReference>
<keyword evidence="2" id="KW-0503">Monooxygenase</keyword>
<dbReference type="EMBL" id="FOYP01000001">
    <property type="protein sequence ID" value="SFR42827.1"/>
    <property type="molecule type" value="Genomic_DNA"/>
</dbReference>
<dbReference type="Proteomes" id="UP000199478">
    <property type="component" value="Unassembled WGS sequence"/>
</dbReference>
<sequence>MAEPFQLYSTQIDRDPFPGYADLRDNFPCYWSEDAGIWLLSRYDDVSTAAMDWQSYSSLSGNLIDEIPGRSGNTLGTTDPPRHDRLRGLTNAAFAKKNLTHLVGPITDIADRQITQIRQMGDFDFVAEFSSVVTVKVLFELLGLPVRNPKEIRSDVVNAISTDKANKGKNEGQLQSFRRITALLDTHIQERRREPADDLITHLATAEIDGDHLSPQEVQLTAAMLVVAGVESLSSFMSMFMLNLASFHDARRAIVSVPDLLPNAMEESLRFNTSAQRFKRVLTRDTILHGQTMRAGDKVALMYGAANRDPRKFIDADTFDIRRKPSGHLGFGAGKHYCLGTSLARLVTVTAIGRLLDQFPEIALPNPPEDWVASSNFRSPMALWLNTNSA</sequence>
<proteinExistence type="inferred from homology"/>
<dbReference type="InterPro" id="IPR036396">
    <property type="entry name" value="Cyt_P450_sf"/>
</dbReference>
<evidence type="ECO:0000256" key="2">
    <source>
        <dbReference type="RuleBase" id="RU000461"/>
    </source>
</evidence>
<dbReference type="InterPro" id="IPR001128">
    <property type="entry name" value="Cyt_P450"/>
</dbReference>
<reference evidence="4" key="1">
    <citation type="submission" date="2016-10" db="EMBL/GenBank/DDBJ databases">
        <authorList>
            <person name="Varghese N."/>
            <person name="Submissions S."/>
        </authorList>
    </citation>
    <scope>NUCLEOTIDE SEQUENCE [LARGE SCALE GENOMIC DNA]</scope>
    <source>
        <strain evidence="4">DSM 26879</strain>
    </source>
</reference>
<dbReference type="Gene3D" id="1.10.630.10">
    <property type="entry name" value="Cytochrome P450"/>
    <property type="match status" value="1"/>
</dbReference>
<keyword evidence="2" id="KW-0408">Iron</keyword>
<dbReference type="GO" id="GO:0020037">
    <property type="term" value="F:heme binding"/>
    <property type="evidence" value="ECO:0007669"/>
    <property type="project" value="InterPro"/>
</dbReference>
<dbReference type="PRINTS" id="PR00359">
    <property type="entry name" value="BP450"/>
</dbReference>
<dbReference type="GO" id="GO:0005506">
    <property type="term" value="F:iron ion binding"/>
    <property type="evidence" value="ECO:0007669"/>
    <property type="project" value="InterPro"/>
</dbReference>
<dbReference type="OrthoDB" id="9801155at2"/>
<organism evidence="3 4">
    <name type="scientific">Yoonia tamlensis</name>
    <dbReference type="NCBI Taxonomy" id="390270"/>
    <lineage>
        <taxon>Bacteria</taxon>
        <taxon>Pseudomonadati</taxon>
        <taxon>Pseudomonadota</taxon>
        <taxon>Alphaproteobacteria</taxon>
        <taxon>Rhodobacterales</taxon>
        <taxon>Paracoccaceae</taxon>
        <taxon>Yoonia</taxon>
    </lineage>
</organism>
<keyword evidence="2" id="KW-0479">Metal-binding</keyword>
<dbReference type="STRING" id="390270.SAMN04488005_1827"/>
<dbReference type="AlphaFoldDB" id="A0A1I6GL87"/>
<protein>
    <submittedName>
        <fullName evidence="3">Cytochrome P450</fullName>
    </submittedName>
</protein>
<evidence type="ECO:0000313" key="4">
    <source>
        <dbReference type="Proteomes" id="UP000199478"/>
    </source>
</evidence>
<dbReference type="GO" id="GO:0004497">
    <property type="term" value="F:monooxygenase activity"/>
    <property type="evidence" value="ECO:0007669"/>
    <property type="project" value="UniProtKB-KW"/>
</dbReference>
<keyword evidence="4" id="KW-1185">Reference proteome</keyword>
<dbReference type="PROSITE" id="PS00086">
    <property type="entry name" value="CYTOCHROME_P450"/>
    <property type="match status" value="1"/>
</dbReference>
<dbReference type="Pfam" id="PF00067">
    <property type="entry name" value="p450"/>
    <property type="match status" value="1"/>
</dbReference>
<evidence type="ECO:0000313" key="3">
    <source>
        <dbReference type="EMBL" id="SFR42827.1"/>
    </source>
</evidence>
<comment type="similarity">
    <text evidence="1 2">Belongs to the cytochrome P450 family.</text>
</comment>
<evidence type="ECO:0000256" key="1">
    <source>
        <dbReference type="ARBA" id="ARBA00010617"/>
    </source>
</evidence>
<keyword evidence="2" id="KW-0560">Oxidoreductase</keyword>
<dbReference type="PANTHER" id="PTHR46696">
    <property type="entry name" value="P450, PUTATIVE (EUROFUNG)-RELATED"/>
    <property type="match status" value="1"/>
</dbReference>
<dbReference type="RefSeq" id="WP_090199181.1">
    <property type="nucleotide sequence ID" value="NZ_FOYP01000001.1"/>
</dbReference>